<dbReference type="Pfam" id="PF03009">
    <property type="entry name" value="GDPD"/>
    <property type="match status" value="1"/>
</dbReference>
<evidence type="ECO:0000313" key="3">
    <source>
        <dbReference type="Proteomes" id="UP000654471"/>
    </source>
</evidence>
<feature type="domain" description="GP-PDE" evidence="1">
    <location>
        <begin position="31"/>
        <end position="252"/>
    </location>
</feature>
<sequence length="255" mass="27571">MGHFGQQITGGRHVHGADSNRADRIEAALTFLTIGHRGMMGVEPENTLRSFVRAEREGVDVIELDLHLSKDGALVVMHDADVDRTTDGTGPIVERTLAELRELDAGLGERIPVFEEVVDAVRAPLQAEIKDVAAAQAVAEVVRTRDLAGRVEVISFHDEALAAIRTLLPGVRTALVGDRYGADVVDRAKAVGAGTLSLNIRRLTLELVERAHAAQLKVLGWTVNTHDQLRLARGLGLAGVVTDQPEIRRAVRFTA</sequence>
<accession>A0ABQ2VC37</accession>
<proteinExistence type="predicted"/>
<name>A0ABQ2VC37_9ACTN</name>
<comment type="caution">
    <text evidence="2">The sequence shown here is derived from an EMBL/GenBank/DDBJ whole genome shotgun (WGS) entry which is preliminary data.</text>
</comment>
<dbReference type="Gene3D" id="3.20.20.190">
    <property type="entry name" value="Phosphatidylinositol (PI) phosphodiesterase"/>
    <property type="match status" value="1"/>
</dbReference>
<evidence type="ECO:0000259" key="1">
    <source>
        <dbReference type="PROSITE" id="PS51704"/>
    </source>
</evidence>
<evidence type="ECO:0000313" key="2">
    <source>
        <dbReference type="EMBL" id="GGU76586.1"/>
    </source>
</evidence>
<dbReference type="InterPro" id="IPR017946">
    <property type="entry name" value="PLC-like_Pdiesterase_TIM-brl"/>
</dbReference>
<dbReference type="Proteomes" id="UP000654471">
    <property type="component" value="Unassembled WGS sequence"/>
</dbReference>
<keyword evidence="3" id="KW-1185">Reference proteome</keyword>
<gene>
    <name evidence="2" type="ORF">GCM10010211_48270</name>
</gene>
<dbReference type="PANTHER" id="PTHR46211">
    <property type="entry name" value="GLYCEROPHOSPHORYL DIESTER PHOSPHODIESTERASE"/>
    <property type="match status" value="1"/>
</dbReference>
<protein>
    <submittedName>
        <fullName evidence="2">Glycerophosphoryl diester phosphodiesterase</fullName>
    </submittedName>
</protein>
<dbReference type="SUPFAM" id="SSF51695">
    <property type="entry name" value="PLC-like phosphodiesterases"/>
    <property type="match status" value="1"/>
</dbReference>
<dbReference type="InterPro" id="IPR030395">
    <property type="entry name" value="GP_PDE_dom"/>
</dbReference>
<dbReference type="PROSITE" id="PS51704">
    <property type="entry name" value="GP_PDE"/>
    <property type="match status" value="1"/>
</dbReference>
<dbReference type="EMBL" id="BMRP01000017">
    <property type="protein sequence ID" value="GGU76586.1"/>
    <property type="molecule type" value="Genomic_DNA"/>
</dbReference>
<organism evidence="2 3">
    <name type="scientific">Streptomyces albospinus</name>
    <dbReference type="NCBI Taxonomy" id="285515"/>
    <lineage>
        <taxon>Bacteria</taxon>
        <taxon>Bacillati</taxon>
        <taxon>Actinomycetota</taxon>
        <taxon>Actinomycetes</taxon>
        <taxon>Kitasatosporales</taxon>
        <taxon>Streptomycetaceae</taxon>
        <taxon>Streptomyces</taxon>
    </lineage>
</organism>
<dbReference type="PANTHER" id="PTHR46211:SF1">
    <property type="entry name" value="GLYCEROPHOSPHODIESTER PHOSPHODIESTERASE, CYTOPLASMIC"/>
    <property type="match status" value="1"/>
</dbReference>
<reference evidence="3" key="1">
    <citation type="journal article" date="2019" name="Int. J. Syst. Evol. Microbiol.">
        <title>The Global Catalogue of Microorganisms (GCM) 10K type strain sequencing project: providing services to taxonomists for standard genome sequencing and annotation.</title>
        <authorList>
            <consortium name="The Broad Institute Genomics Platform"/>
            <consortium name="The Broad Institute Genome Sequencing Center for Infectious Disease"/>
            <person name="Wu L."/>
            <person name="Ma J."/>
        </authorList>
    </citation>
    <scope>NUCLEOTIDE SEQUENCE [LARGE SCALE GENOMIC DNA]</scope>
    <source>
        <strain evidence="3">JCM 3399</strain>
    </source>
</reference>